<organism evidence="9 10">
    <name type="scientific">Olea europaea subsp. europaea</name>
    <dbReference type="NCBI Taxonomy" id="158383"/>
    <lineage>
        <taxon>Eukaryota</taxon>
        <taxon>Viridiplantae</taxon>
        <taxon>Streptophyta</taxon>
        <taxon>Embryophyta</taxon>
        <taxon>Tracheophyta</taxon>
        <taxon>Spermatophyta</taxon>
        <taxon>Magnoliopsida</taxon>
        <taxon>eudicotyledons</taxon>
        <taxon>Gunneridae</taxon>
        <taxon>Pentapetalae</taxon>
        <taxon>asterids</taxon>
        <taxon>lamiids</taxon>
        <taxon>Lamiales</taxon>
        <taxon>Oleaceae</taxon>
        <taxon>Oleeae</taxon>
        <taxon>Olea</taxon>
    </lineage>
</organism>
<evidence type="ECO:0000256" key="5">
    <source>
        <dbReference type="ARBA" id="ARBA00023242"/>
    </source>
</evidence>
<dbReference type="CDD" id="cd04301">
    <property type="entry name" value="NAT_SF"/>
    <property type="match status" value="1"/>
</dbReference>
<feature type="region of interest" description="Disordered" evidence="7">
    <location>
        <begin position="407"/>
        <end position="426"/>
    </location>
</feature>
<dbReference type="GO" id="GO:0003677">
    <property type="term" value="F:DNA binding"/>
    <property type="evidence" value="ECO:0007669"/>
    <property type="project" value="InterPro"/>
</dbReference>
<name>A0A8S0SCU6_OLEEU</name>
<dbReference type="InterPro" id="IPR042163">
    <property type="entry name" value="PHF12"/>
</dbReference>
<comment type="subcellular location">
    <subcellularLocation>
        <location evidence="1">Nucleus</location>
    </subcellularLocation>
</comment>
<dbReference type="InterPro" id="IPR059153">
    <property type="entry name" value="NSD_PHD-1st"/>
</dbReference>
<dbReference type="InterPro" id="IPR013083">
    <property type="entry name" value="Znf_RING/FYVE/PHD"/>
</dbReference>
<reference evidence="9 10" key="1">
    <citation type="submission" date="2019-12" db="EMBL/GenBank/DDBJ databases">
        <authorList>
            <person name="Alioto T."/>
            <person name="Alioto T."/>
            <person name="Gomez Garrido J."/>
        </authorList>
    </citation>
    <scope>NUCLEOTIDE SEQUENCE [LARGE SCALE GENOMIC DNA]</scope>
</reference>
<keyword evidence="3 6" id="KW-0863">Zinc-finger</keyword>
<proteinExistence type="predicted"/>
<feature type="compositionally biased region" description="Basic and acidic residues" evidence="7">
    <location>
        <begin position="191"/>
        <end position="207"/>
    </location>
</feature>
<dbReference type="OrthoDB" id="429143at2759"/>
<evidence type="ECO:0000313" key="10">
    <source>
        <dbReference type="Proteomes" id="UP000594638"/>
    </source>
</evidence>
<dbReference type="SUPFAM" id="SSF55729">
    <property type="entry name" value="Acyl-CoA N-acyltransferases (Nat)"/>
    <property type="match status" value="1"/>
</dbReference>
<dbReference type="AlphaFoldDB" id="A0A8S0SCU6"/>
<dbReference type="InterPro" id="IPR019787">
    <property type="entry name" value="Znf_PHD-finger"/>
</dbReference>
<feature type="compositionally biased region" description="Basic residues" evidence="7">
    <location>
        <begin position="211"/>
        <end position="223"/>
    </location>
</feature>
<dbReference type="Gramene" id="OE9A099255T1">
    <property type="protein sequence ID" value="OE9A099255C1"/>
    <property type="gene ID" value="OE9A099255"/>
</dbReference>
<keyword evidence="2" id="KW-0479">Metal-binding</keyword>
<evidence type="ECO:0000256" key="3">
    <source>
        <dbReference type="ARBA" id="ARBA00022771"/>
    </source>
</evidence>
<dbReference type="Proteomes" id="UP000594638">
    <property type="component" value="Unassembled WGS sequence"/>
</dbReference>
<dbReference type="InterPro" id="IPR011011">
    <property type="entry name" value="Znf_FYVE_PHD"/>
</dbReference>
<feature type="compositionally biased region" description="Basic residues" evidence="7">
    <location>
        <begin position="80"/>
        <end position="96"/>
    </location>
</feature>
<dbReference type="EMBL" id="CACTIH010004110">
    <property type="protein sequence ID" value="CAA2989524.1"/>
    <property type="molecule type" value="Genomic_DNA"/>
</dbReference>
<dbReference type="Pfam" id="PF23011">
    <property type="entry name" value="PHD-1st_NSD"/>
    <property type="match status" value="1"/>
</dbReference>
<accession>A0A8S0SCU6</accession>
<dbReference type="SMART" id="SM00384">
    <property type="entry name" value="AT_hook"/>
    <property type="match status" value="4"/>
</dbReference>
<dbReference type="PANTHER" id="PTHR46309">
    <property type="entry name" value="PHD FINGER PROTEIN 12"/>
    <property type="match status" value="1"/>
</dbReference>
<feature type="region of interest" description="Disordered" evidence="7">
    <location>
        <begin position="267"/>
        <end position="301"/>
    </location>
</feature>
<dbReference type="PANTHER" id="PTHR46309:SF1">
    <property type="entry name" value="PHD FINGER PROTEIN 12"/>
    <property type="match status" value="1"/>
</dbReference>
<evidence type="ECO:0000313" key="9">
    <source>
        <dbReference type="EMBL" id="CAA2989524.1"/>
    </source>
</evidence>
<keyword evidence="5" id="KW-0539">Nucleus</keyword>
<evidence type="ECO:0000256" key="7">
    <source>
        <dbReference type="SAM" id="MobiDB-lite"/>
    </source>
</evidence>
<feature type="compositionally biased region" description="Basic residues" evidence="7">
    <location>
        <begin position="166"/>
        <end position="180"/>
    </location>
</feature>
<evidence type="ECO:0000256" key="2">
    <source>
        <dbReference type="ARBA" id="ARBA00022723"/>
    </source>
</evidence>
<evidence type="ECO:0000259" key="8">
    <source>
        <dbReference type="PROSITE" id="PS50016"/>
    </source>
</evidence>
<dbReference type="GO" id="GO:0003714">
    <property type="term" value="F:transcription corepressor activity"/>
    <property type="evidence" value="ECO:0007669"/>
    <property type="project" value="InterPro"/>
</dbReference>
<dbReference type="GO" id="GO:0008270">
    <property type="term" value="F:zinc ion binding"/>
    <property type="evidence" value="ECO:0007669"/>
    <property type="project" value="UniProtKB-KW"/>
</dbReference>
<evidence type="ECO:0000256" key="6">
    <source>
        <dbReference type="PROSITE-ProRule" id="PRU00146"/>
    </source>
</evidence>
<dbReference type="InterPro" id="IPR056511">
    <property type="entry name" value="IDM1_C"/>
</dbReference>
<dbReference type="PROSITE" id="PS50016">
    <property type="entry name" value="ZF_PHD_2"/>
    <property type="match status" value="1"/>
</dbReference>
<gene>
    <name evidence="9" type="ORF">OLEA9_A099255</name>
</gene>
<protein>
    <submittedName>
        <fullName evidence="9">Increased DNA methylation 1-like isoform X1</fullName>
    </submittedName>
</protein>
<dbReference type="GO" id="GO:0006357">
    <property type="term" value="P:regulation of transcription by RNA polymerase II"/>
    <property type="evidence" value="ECO:0007669"/>
    <property type="project" value="TreeGrafter"/>
</dbReference>
<feature type="region of interest" description="Disordered" evidence="7">
    <location>
        <begin position="432"/>
        <end position="451"/>
    </location>
</feature>
<dbReference type="InterPro" id="IPR054292">
    <property type="entry name" value="DUF7028"/>
</dbReference>
<dbReference type="SMART" id="SM00249">
    <property type="entry name" value="PHD"/>
    <property type="match status" value="2"/>
</dbReference>
<keyword evidence="4" id="KW-0862">Zinc</keyword>
<feature type="compositionally biased region" description="Basic and acidic residues" evidence="7">
    <location>
        <begin position="272"/>
        <end position="301"/>
    </location>
</feature>
<dbReference type="InterPro" id="IPR016181">
    <property type="entry name" value="Acyl_CoA_acyltransferase"/>
</dbReference>
<feature type="region of interest" description="Disordered" evidence="7">
    <location>
        <begin position="159"/>
        <end position="229"/>
    </location>
</feature>
<feature type="compositionally biased region" description="Basic and acidic residues" evidence="7">
    <location>
        <begin position="108"/>
        <end position="122"/>
    </location>
</feature>
<dbReference type="Gene3D" id="3.30.40.10">
    <property type="entry name" value="Zinc/RING finger domain, C3HC4 (zinc finger)"/>
    <property type="match status" value="1"/>
</dbReference>
<dbReference type="SUPFAM" id="SSF57903">
    <property type="entry name" value="FYVE/PHD zinc finger"/>
    <property type="match status" value="1"/>
</dbReference>
<comment type="caution">
    <text evidence="9">The sequence shown here is derived from an EMBL/GenBank/DDBJ whole genome shotgun (WGS) entry which is preliminary data.</text>
</comment>
<dbReference type="Pfam" id="PF23209">
    <property type="entry name" value="IDM1_C"/>
    <property type="match status" value="1"/>
</dbReference>
<dbReference type="GO" id="GO:0005634">
    <property type="term" value="C:nucleus"/>
    <property type="evidence" value="ECO:0007669"/>
    <property type="project" value="UniProtKB-SubCell"/>
</dbReference>
<sequence length="884" mass="98487">MDGKTAGEDEILDLSKKSIERKRKREIDILSANVKQDTSNGFVGRVLRSRTLAMTDGEKQVIEMEIDNVEEKDEGEMQVSRKRKTMKGRRGRPPKKKYGDCELSFGENDDKVTGHKTVDEGIKGTGRGRKKVNGRVGRPPKVKDRIPGIVLKKDDKVDETYNGRTGRGRKKVKGRVGRPPKVKDGISGIVLKKDDKITGQKTADESNKGTGRGRKKVKGRVGRPPKMNDGASEIVLKKKKGMRVKDKGIGTNGFKKDGDHAKTGVCGRGKRIKVDPDDLGKRMKEDSGKEVFTEGKENGRREEKQIVRDQIDSMLKKAGWTIQSRQRQSKDYQDAVYVDREGRTYWSVTLAYRKLKERIDGGNADDKDVSAFSLIPEEVFSMLFRITEKGKKGKKAKVIKEGAGKTNKGITTKESSKSKSLGRVNKSRLNRGKRRTLWARRPGEGSDSDNDELYKGKRSLLSWMIDLGAVPPSGKVSYKGGKCTELMLEGKITRDGICCNCCNKMHTIWDFESHAGSGLHKPFKNIYLESGVSLQQCLMDSWTKHSATDQTEFVSVHMNGDDPNDDICNICADGGDLMCCDACPSAFHNVCLGIEKVPSGDWICVCCSCKFCGVAGKITSKIDEDHNSVVSELFMCHLCEQKFHLPCIGGKDASHIDYHNPSFCGPECQKIFDSLQVLLGVIHELEGGYSYTILQHRDASSNDDSSVVESNSKLALAFSVMDECFLPIIDHQCGKNIIHNIVYSSGSNLRRLNYSGFCTVILEKGDEIVAAASIRIHGSQLAEMPFIGTRLRYRRHGMCSRLLKAIETVLGSLGVEKLVIPAISELNETWKKVFHFVTLEESKRREMTLMNIVAFPGIDMLQKPLQKRAIQDEPTEDIKGQVEN</sequence>
<dbReference type="InterPro" id="IPR032308">
    <property type="entry name" value="TDBD"/>
</dbReference>
<feature type="region of interest" description="Disordered" evidence="7">
    <location>
        <begin position="72"/>
        <end position="144"/>
    </location>
</feature>
<evidence type="ECO:0000256" key="4">
    <source>
        <dbReference type="ARBA" id="ARBA00022833"/>
    </source>
</evidence>
<evidence type="ECO:0000256" key="1">
    <source>
        <dbReference type="ARBA" id="ARBA00004123"/>
    </source>
</evidence>
<dbReference type="Pfam" id="PF22970">
    <property type="entry name" value="DUF7028"/>
    <property type="match status" value="1"/>
</dbReference>
<dbReference type="InterPro" id="IPR001965">
    <property type="entry name" value="Znf_PHD"/>
</dbReference>
<dbReference type="Pfam" id="PF16135">
    <property type="entry name" value="TDBD"/>
    <property type="match status" value="1"/>
</dbReference>
<dbReference type="InterPro" id="IPR017956">
    <property type="entry name" value="AT_hook_DNA-bd_motif"/>
</dbReference>
<keyword evidence="10" id="KW-1185">Reference proteome</keyword>
<feature type="domain" description="PHD-type" evidence="8">
    <location>
        <begin position="565"/>
        <end position="610"/>
    </location>
</feature>